<dbReference type="EMBL" id="NUSQ01000252">
    <property type="protein sequence ID" value="PHD56185.1"/>
    <property type="molecule type" value="Genomic_DNA"/>
</dbReference>
<dbReference type="GO" id="GO:0016787">
    <property type="term" value="F:hydrolase activity"/>
    <property type="evidence" value="ECO:0007669"/>
    <property type="project" value="UniProtKB-KW"/>
</dbReference>
<sequence length="86" mass="10000">MVYESPYEEFMFSLGEADRHCKSMSDIPLVVLAAGKKAFYSQAAQLKWLQLKRELLQLSSKNKFIIAEHSGHYIQKDEPHYIIVRP</sequence>
<name>A0A2C4NTP9_9BACI</name>
<protein>
    <submittedName>
        <fullName evidence="1">Alpha/beta hydrolase</fullName>
    </submittedName>
</protein>
<proteinExistence type="predicted"/>
<dbReference type="AlphaFoldDB" id="A0A2C4NTP9"/>
<organism evidence="1 2">
    <name type="scientific">Bacillus toyonensis</name>
    <dbReference type="NCBI Taxonomy" id="155322"/>
    <lineage>
        <taxon>Bacteria</taxon>
        <taxon>Bacillati</taxon>
        <taxon>Bacillota</taxon>
        <taxon>Bacilli</taxon>
        <taxon>Bacillales</taxon>
        <taxon>Bacillaceae</taxon>
        <taxon>Bacillus</taxon>
        <taxon>Bacillus cereus group</taxon>
    </lineage>
</organism>
<evidence type="ECO:0000313" key="1">
    <source>
        <dbReference type="EMBL" id="PHD56185.1"/>
    </source>
</evidence>
<comment type="caution">
    <text evidence="1">The sequence shown here is derived from an EMBL/GenBank/DDBJ whole genome shotgun (WGS) entry which is preliminary data.</text>
</comment>
<reference evidence="1 2" key="1">
    <citation type="submission" date="2017-09" db="EMBL/GenBank/DDBJ databases">
        <title>Large-scale bioinformatics analysis of Bacillus genomes uncovers conserved roles of natural products in bacterial physiology.</title>
        <authorList>
            <consortium name="Agbiome Team Llc"/>
            <person name="Bleich R.M."/>
            <person name="Grubbs K.J."/>
            <person name="Santa Maria K.C."/>
            <person name="Allen S.E."/>
            <person name="Farag S."/>
            <person name="Shank E.A."/>
            <person name="Bowers A."/>
        </authorList>
    </citation>
    <scope>NUCLEOTIDE SEQUENCE [LARGE SCALE GENOMIC DNA]</scope>
    <source>
        <strain evidence="1 2">AFS044250</strain>
    </source>
</reference>
<keyword evidence="1" id="KW-0378">Hydrolase</keyword>
<evidence type="ECO:0000313" key="2">
    <source>
        <dbReference type="Proteomes" id="UP000225997"/>
    </source>
</evidence>
<gene>
    <name evidence="1" type="ORF">COF40_29770</name>
</gene>
<dbReference type="Proteomes" id="UP000225997">
    <property type="component" value="Unassembled WGS sequence"/>
</dbReference>
<accession>A0A2C4NTP9</accession>